<evidence type="ECO:0000313" key="1">
    <source>
        <dbReference type="EMBL" id="CAJ0810269.1"/>
    </source>
</evidence>
<protein>
    <submittedName>
        <fullName evidence="1">Uncharacterized protein</fullName>
    </submittedName>
</protein>
<gene>
    <name evidence="1" type="ORF">LMG18101_00833</name>
</gene>
<dbReference type="EMBL" id="CATZLL010000002">
    <property type="protein sequence ID" value="CAJ0810269.1"/>
    <property type="molecule type" value="Genomic_DNA"/>
</dbReference>
<organism evidence="1 2">
    <name type="scientific">Ralstonia flaminis</name>
    <dbReference type="NCBI Taxonomy" id="3058597"/>
    <lineage>
        <taxon>Bacteria</taxon>
        <taxon>Pseudomonadati</taxon>
        <taxon>Pseudomonadota</taxon>
        <taxon>Betaproteobacteria</taxon>
        <taxon>Burkholderiales</taxon>
        <taxon>Burkholderiaceae</taxon>
        <taxon>Ralstonia</taxon>
    </lineage>
</organism>
<evidence type="ECO:0000313" key="2">
    <source>
        <dbReference type="Proteomes" id="UP001189757"/>
    </source>
</evidence>
<dbReference type="Proteomes" id="UP001189757">
    <property type="component" value="Unassembled WGS sequence"/>
</dbReference>
<comment type="caution">
    <text evidence="1">The sequence shown here is derived from an EMBL/GenBank/DDBJ whole genome shotgun (WGS) entry which is preliminary data.</text>
</comment>
<proteinExistence type="predicted"/>
<reference evidence="1 2" key="1">
    <citation type="submission" date="2023-07" db="EMBL/GenBank/DDBJ databases">
        <authorList>
            <person name="Peeters C."/>
        </authorList>
    </citation>
    <scope>NUCLEOTIDE SEQUENCE [LARGE SCALE GENOMIC DNA]</scope>
    <source>
        <strain evidence="1 2">LMG 18101</strain>
    </source>
</reference>
<keyword evidence="2" id="KW-1185">Reference proteome</keyword>
<sequence>MEEPYLALYVRDDALCFAKKFPTEGIFEEDSVLMKTFEADSWEEANQVFYDYLGYGKYHPME</sequence>
<name>A0ABN9JFM6_9RALS</name>
<accession>A0ABN9JFM6</accession>